<evidence type="ECO:0000256" key="12">
    <source>
        <dbReference type="SAM" id="MobiDB-lite"/>
    </source>
</evidence>
<gene>
    <name evidence="14" type="ORF">AVL63_10470</name>
</gene>
<keyword evidence="8" id="KW-0406">Ion transport</keyword>
<dbReference type="GO" id="GO:0050897">
    <property type="term" value="F:cobalt ion binding"/>
    <property type="evidence" value="ECO:0007669"/>
    <property type="project" value="TreeGrafter"/>
</dbReference>
<evidence type="ECO:0008006" key="16">
    <source>
        <dbReference type="Google" id="ProtNLM"/>
    </source>
</evidence>
<evidence type="ECO:0000313" key="14">
    <source>
        <dbReference type="EMBL" id="KUG59555.1"/>
    </source>
</evidence>
<comment type="catalytic activity">
    <reaction evidence="10">
        <text>Mg(2+)(in) = Mg(2+)(out)</text>
        <dbReference type="Rhea" id="RHEA:29827"/>
        <dbReference type="ChEBI" id="CHEBI:18420"/>
    </reaction>
</comment>
<dbReference type="Proteomes" id="UP000054023">
    <property type="component" value="Unassembled WGS sequence"/>
</dbReference>
<dbReference type="OrthoDB" id="9803416at2"/>
<keyword evidence="7 13" id="KW-1133">Transmembrane helix</keyword>
<dbReference type="GO" id="GO:0015087">
    <property type="term" value="F:cobalt ion transmembrane transporter activity"/>
    <property type="evidence" value="ECO:0007669"/>
    <property type="project" value="TreeGrafter"/>
</dbReference>
<dbReference type="RefSeq" id="WP_058887789.1">
    <property type="nucleotide sequence ID" value="NZ_LQBM01000002.1"/>
</dbReference>
<evidence type="ECO:0000256" key="4">
    <source>
        <dbReference type="ARBA" id="ARBA00022475"/>
    </source>
</evidence>
<dbReference type="Pfam" id="PF01544">
    <property type="entry name" value="CorA"/>
    <property type="match status" value="1"/>
</dbReference>
<dbReference type="GO" id="GO:0005886">
    <property type="term" value="C:plasma membrane"/>
    <property type="evidence" value="ECO:0007669"/>
    <property type="project" value="UniProtKB-SubCell"/>
</dbReference>
<dbReference type="SUPFAM" id="SSF143865">
    <property type="entry name" value="CorA soluble domain-like"/>
    <property type="match status" value="1"/>
</dbReference>
<dbReference type="PANTHER" id="PTHR46494:SF1">
    <property type="entry name" value="CORA FAMILY METAL ION TRANSPORTER (EUROFUNG)"/>
    <property type="match status" value="1"/>
</dbReference>
<comment type="caution">
    <text evidence="14">The sequence shown here is derived from an EMBL/GenBank/DDBJ whole genome shotgun (WGS) entry which is preliminary data.</text>
</comment>
<evidence type="ECO:0000256" key="5">
    <source>
        <dbReference type="ARBA" id="ARBA00022692"/>
    </source>
</evidence>
<dbReference type="SUPFAM" id="SSF144083">
    <property type="entry name" value="Magnesium transport protein CorA, transmembrane region"/>
    <property type="match status" value="1"/>
</dbReference>
<dbReference type="PANTHER" id="PTHR46494">
    <property type="entry name" value="CORA FAMILY METAL ION TRANSPORTER (EUROFUNG)"/>
    <property type="match status" value="1"/>
</dbReference>
<keyword evidence="3" id="KW-0813">Transport</keyword>
<sequence>MTITTRRFTADGTSSAADSAGGLPEGTPPSGLTWVDLSTADLPSFAATATALGLREAQLDFLRGSRSRLPIPTPSAESVAAVLHRVAITTEEDGPVAEFRFSELRILASDALVVTVQPENPGQPPLQLQTLLESAHPSPPKRPLRASDAISGLIGAVLRDYPVALDELENAIESMEGTLFQEARLDAALSHRIYQLLQKVHRFDWALRPVESLATERGTDAAESSPADEESSTRADLIMRARRMRDRVELLRSHLENAVALHSTLLTIEQNEATRRVADASYAQGEQSKKISGWAAILFAPTLIASIYGMNFRHMPELFWSWGYPAAVGLMLALSLTLWIVFKRREWL</sequence>
<dbReference type="InterPro" id="IPR045861">
    <property type="entry name" value="CorA_cytoplasmic_dom"/>
</dbReference>
<dbReference type="InterPro" id="IPR045863">
    <property type="entry name" value="CorA_TM1_TM2"/>
</dbReference>
<keyword evidence="5 13" id="KW-0812">Transmembrane</keyword>
<evidence type="ECO:0000256" key="2">
    <source>
        <dbReference type="ARBA" id="ARBA00009765"/>
    </source>
</evidence>
<dbReference type="InterPro" id="IPR002523">
    <property type="entry name" value="MgTranspt_CorA/ZnTranspt_ZntB"/>
</dbReference>
<dbReference type="EMBL" id="LQBM01000002">
    <property type="protein sequence ID" value="KUG59555.1"/>
    <property type="molecule type" value="Genomic_DNA"/>
</dbReference>
<keyword evidence="4" id="KW-1003">Cell membrane</keyword>
<evidence type="ECO:0000256" key="7">
    <source>
        <dbReference type="ARBA" id="ARBA00022989"/>
    </source>
</evidence>
<reference evidence="15" key="1">
    <citation type="submission" date="2015-12" db="EMBL/GenBank/DDBJ databases">
        <authorList>
            <person name="Nair G.R."/>
            <person name="Kaur G."/>
            <person name="Mayilraj S."/>
        </authorList>
    </citation>
    <scope>NUCLEOTIDE SEQUENCE [LARGE SCALE GENOMIC DNA]</scope>
    <source>
        <strain evidence="15">CD08_7</strain>
    </source>
</reference>
<accession>A0A0W8IIE2</accession>
<keyword evidence="9 13" id="KW-0472">Membrane</keyword>
<feature type="region of interest" description="Disordered" evidence="12">
    <location>
        <begin position="1"/>
        <end position="30"/>
    </location>
</feature>
<comment type="subcellular location">
    <subcellularLocation>
        <location evidence="1">Cell membrane</location>
        <topology evidence="1">Multi-pass membrane protein</topology>
    </subcellularLocation>
</comment>
<proteinExistence type="inferred from homology"/>
<dbReference type="Gene3D" id="1.20.58.340">
    <property type="entry name" value="Magnesium transport protein CorA, transmembrane region"/>
    <property type="match status" value="2"/>
</dbReference>
<feature type="transmembrane region" description="Helical" evidence="13">
    <location>
        <begin position="322"/>
        <end position="342"/>
    </location>
</feature>
<evidence type="ECO:0000256" key="9">
    <source>
        <dbReference type="ARBA" id="ARBA00023136"/>
    </source>
</evidence>
<keyword evidence="15" id="KW-1185">Reference proteome</keyword>
<evidence type="ECO:0000256" key="8">
    <source>
        <dbReference type="ARBA" id="ARBA00023065"/>
    </source>
</evidence>
<dbReference type="FunFam" id="1.20.58.340:FF:000004">
    <property type="entry name" value="Magnesium transport protein CorA"/>
    <property type="match status" value="1"/>
</dbReference>
<comment type="similarity">
    <text evidence="2">Belongs to the CorA metal ion transporter (MIT) (TC 1.A.35) family.</text>
</comment>
<dbReference type="GO" id="GO:0000287">
    <property type="term" value="F:magnesium ion binding"/>
    <property type="evidence" value="ECO:0007669"/>
    <property type="project" value="TreeGrafter"/>
</dbReference>
<evidence type="ECO:0000256" key="10">
    <source>
        <dbReference type="ARBA" id="ARBA00034269"/>
    </source>
</evidence>
<dbReference type="GO" id="GO:0015095">
    <property type="term" value="F:magnesium ion transmembrane transporter activity"/>
    <property type="evidence" value="ECO:0007669"/>
    <property type="project" value="TreeGrafter"/>
</dbReference>
<feature type="compositionally biased region" description="Low complexity" evidence="12">
    <location>
        <begin position="10"/>
        <end position="22"/>
    </location>
</feature>
<evidence type="ECO:0000256" key="3">
    <source>
        <dbReference type="ARBA" id="ARBA00022448"/>
    </source>
</evidence>
<keyword evidence="6" id="KW-0460">Magnesium</keyword>
<evidence type="ECO:0000256" key="1">
    <source>
        <dbReference type="ARBA" id="ARBA00004651"/>
    </source>
</evidence>
<evidence type="ECO:0000256" key="13">
    <source>
        <dbReference type="SAM" id="Phobius"/>
    </source>
</evidence>
<feature type="transmembrane region" description="Helical" evidence="13">
    <location>
        <begin position="291"/>
        <end position="310"/>
    </location>
</feature>
<evidence type="ECO:0000256" key="6">
    <source>
        <dbReference type="ARBA" id="ARBA00022842"/>
    </source>
</evidence>
<organism evidence="14 15">
    <name type="scientific">Nesterenkonia jeotgali</name>
    <dbReference type="NCBI Taxonomy" id="317018"/>
    <lineage>
        <taxon>Bacteria</taxon>
        <taxon>Bacillati</taxon>
        <taxon>Actinomycetota</taxon>
        <taxon>Actinomycetes</taxon>
        <taxon>Micrococcales</taxon>
        <taxon>Micrococcaceae</taxon>
        <taxon>Nesterenkonia</taxon>
    </lineage>
</organism>
<evidence type="ECO:0000256" key="11">
    <source>
        <dbReference type="ARBA" id="ARBA00045497"/>
    </source>
</evidence>
<name>A0A0W8IIE2_9MICC</name>
<protein>
    <recommendedName>
        <fullName evidence="16">Magnesium transporter</fullName>
    </recommendedName>
</protein>
<dbReference type="STRING" id="317018.AVL63_10470"/>
<evidence type="ECO:0000313" key="15">
    <source>
        <dbReference type="Proteomes" id="UP000054023"/>
    </source>
</evidence>
<dbReference type="AlphaFoldDB" id="A0A0W8IIE2"/>
<comment type="function">
    <text evidence="11">Mediates influx of magnesium ions. Alternates between open and closed states. Activated by low cytoplasmic Mg(2+) levels. Inactive when cytoplasmic Mg(2+) levels are high.</text>
</comment>